<proteinExistence type="inferred from homology"/>
<protein>
    <recommendedName>
        <fullName evidence="2">Phospholipid scramblase</fullName>
    </recommendedName>
</protein>
<reference evidence="3" key="3">
    <citation type="submission" date="2025-09" db="UniProtKB">
        <authorList>
            <consortium name="Ensembl"/>
        </authorList>
    </citation>
    <scope>IDENTIFICATION</scope>
</reference>
<accession>A0A668AMR6</accession>
<name>A0A668AMR6_9TELE</name>
<comment type="cofactor">
    <cofactor evidence="2">
        <name>Ca(2+)</name>
        <dbReference type="ChEBI" id="CHEBI:29108"/>
    </cofactor>
</comment>
<dbReference type="PANTHER" id="PTHR23248:SF9">
    <property type="entry name" value="PHOSPHOLIPID SCRAMBLASE"/>
    <property type="match status" value="1"/>
</dbReference>
<evidence type="ECO:0000313" key="3">
    <source>
        <dbReference type="Ensembl" id="ENSMMDP00005054727.1"/>
    </source>
</evidence>
<dbReference type="Pfam" id="PF03803">
    <property type="entry name" value="Scramblase"/>
    <property type="match status" value="1"/>
</dbReference>
<keyword evidence="2" id="KW-0564">Palmitate</keyword>
<comment type="similarity">
    <text evidence="1 2">Belongs to the phospholipid scramblase family.</text>
</comment>
<keyword evidence="2" id="KW-0106">Calcium</keyword>
<evidence type="ECO:0000256" key="1">
    <source>
        <dbReference type="ARBA" id="ARBA00005350"/>
    </source>
</evidence>
<dbReference type="PANTHER" id="PTHR23248">
    <property type="entry name" value="PHOSPHOLIPID SCRAMBLASE-RELATED"/>
    <property type="match status" value="1"/>
</dbReference>
<organism evidence="3 4">
    <name type="scientific">Myripristis murdjan</name>
    <name type="common">pinecone soldierfish</name>
    <dbReference type="NCBI Taxonomy" id="586833"/>
    <lineage>
        <taxon>Eukaryota</taxon>
        <taxon>Metazoa</taxon>
        <taxon>Chordata</taxon>
        <taxon>Craniata</taxon>
        <taxon>Vertebrata</taxon>
        <taxon>Euteleostomi</taxon>
        <taxon>Actinopterygii</taxon>
        <taxon>Neopterygii</taxon>
        <taxon>Teleostei</taxon>
        <taxon>Neoteleostei</taxon>
        <taxon>Acanthomorphata</taxon>
        <taxon>Holocentriformes</taxon>
        <taxon>Holocentridae</taxon>
        <taxon>Myripristis</taxon>
    </lineage>
</organism>
<keyword evidence="2" id="KW-0449">Lipoprotein</keyword>
<evidence type="ECO:0000313" key="4">
    <source>
        <dbReference type="Proteomes" id="UP000472263"/>
    </source>
</evidence>
<keyword evidence="4" id="KW-1185">Reference proteome</keyword>
<dbReference type="GO" id="GO:0005886">
    <property type="term" value="C:plasma membrane"/>
    <property type="evidence" value="ECO:0007669"/>
    <property type="project" value="TreeGrafter"/>
</dbReference>
<comment type="function">
    <text evidence="2">May mediate accelerated ATP-independent bidirectional transbilayer migration of phospholipids upon binding calcium ions that results in a loss of phospholipid asymmetry in the plasma membrane.</text>
</comment>
<reference evidence="3" key="2">
    <citation type="submission" date="2025-08" db="UniProtKB">
        <authorList>
            <consortium name="Ensembl"/>
        </authorList>
    </citation>
    <scope>IDENTIFICATION</scope>
</reference>
<sequence>MTKADASPVTNHPEIPVYCAMHRVDNAVCPVPVNHGSSAPPGCTLPQIPVLMAASGQPLGCPPGLEYLTQVDQLLIHQSASLAEMATDWEMNNVYAVKNSLGQQVFVATEKNNILTLQCCGPSRPFTIHLHNNLGQEVLTLRRPLKCMFCCFPCCLQEREPQLKIKGPWCLCECVSDVVFQVTSLDGSAVLGQISKQWAGVLQECFTDADNFGVTFPMDLDVKVKAVILGACFLIDFMFFEKNTQ</sequence>
<dbReference type="Ensembl" id="ENSMMDT00005055775.1">
    <property type="protein sequence ID" value="ENSMMDP00005054727.1"/>
    <property type="gene ID" value="ENSMMDG00005024528.1"/>
</dbReference>
<dbReference type="Proteomes" id="UP000472263">
    <property type="component" value="Chromosome 13"/>
</dbReference>
<evidence type="ECO:0000256" key="2">
    <source>
        <dbReference type="RuleBase" id="RU363116"/>
    </source>
</evidence>
<dbReference type="GeneTree" id="ENSGT00940000165699"/>
<dbReference type="InterPro" id="IPR025659">
    <property type="entry name" value="Tubby-like_C"/>
</dbReference>
<dbReference type="SUPFAM" id="SSF54518">
    <property type="entry name" value="Tubby C-terminal domain-like"/>
    <property type="match status" value="1"/>
</dbReference>
<dbReference type="InterPro" id="IPR005552">
    <property type="entry name" value="Scramblase"/>
</dbReference>
<dbReference type="AlphaFoldDB" id="A0A668AMR6"/>
<dbReference type="GO" id="GO:0017128">
    <property type="term" value="F:phospholipid scramblase activity"/>
    <property type="evidence" value="ECO:0007669"/>
    <property type="project" value="InterPro"/>
</dbReference>
<reference evidence="3" key="1">
    <citation type="submission" date="2019-06" db="EMBL/GenBank/DDBJ databases">
        <authorList>
            <consortium name="Wellcome Sanger Institute Data Sharing"/>
        </authorList>
    </citation>
    <scope>NUCLEOTIDE SEQUENCE [LARGE SCALE GENOMIC DNA]</scope>
</reference>
<dbReference type="InParanoid" id="A0A668AMR6"/>